<evidence type="ECO:0000313" key="12">
    <source>
        <dbReference type="Proteomes" id="UP000037088"/>
    </source>
</evidence>
<dbReference type="PANTHER" id="PTHR23517">
    <property type="entry name" value="RESISTANCE PROTEIN MDTM, PUTATIVE-RELATED-RELATED"/>
    <property type="match status" value="1"/>
</dbReference>
<feature type="transmembrane region" description="Helical" evidence="7">
    <location>
        <begin position="286"/>
        <end position="303"/>
    </location>
</feature>
<dbReference type="PROSITE" id="PS50850">
    <property type="entry name" value="MFS"/>
    <property type="match status" value="1"/>
</dbReference>
<evidence type="ECO:0000256" key="6">
    <source>
        <dbReference type="ARBA" id="ARBA00023136"/>
    </source>
</evidence>
<evidence type="ECO:0000256" key="7">
    <source>
        <dbReference type="SAM" id="Phobius"/>
    </source>
</evidence>
<feature type="transmembrane region" description="Helical" evidence="7">
    <location>
        <begin position="309"/>
        <end position="331"/>
    </location>
</feature>
<feature type="transmembrane region" description="Helical" evidence="7">
    <location>
        <begin position="343"/>
        <end position="362"/>
    </location>
</feature>
<dbReference type="Proteomes" id="UP000037088">
    <property type="component" value="Unassembled WGS sequence"/>
</dbReference>
<evidence type="ECO:0000256" key="1">
    <source>
        <dbReference type="ARBA" id="ARBA00004651"/>
    </source>
</evidence>
<evidence type="ECO:0000313" key="10">
    <source>
        <dbReference type="EMBL" id="KOC93658.1"/>
    </source>
</evidence>
<dbReference type="AlphaFoldDB" id="A0A0L7T4Z0"/>
<keyword evidence="4 7" id="KW-0812">Transmembrane</keyword>
<reference evidence="11 12" key="1">
    <citation type="journal article" date="2015" name="Int. J. Syst. Evol. Microbiol.">
        <title>Erwinia iniecta sp. nov., isolated from Russian wheat aphids (Diuraphis noxia).</title>
        <authorList>
            <person name="Campillo T."/>
            <person name="Luna E."/>
            <person name="Portier P."/>
            <person name="Fischer-Le Saux M."/>
            <person name="Lapitan N."/>
            <person name="Tisserat N.A."/>
            <person name="Leach J.E."/>
        </authorList>
    </citation>
    <scope>NUCLEOTIDE SEQUENCE [LARGE SCALE GENOMIC DNA]</scope>
    <source>
        <strain evidence="9 12">B120</strain>
        <strain evidence="10 11">B149</strain>
    </source>
</reference>
<sequence>MLIIIDKFRSLPNAVKGILFFILLTRMTYFMVWPFIAIILSSEYNLSPVEVGLMMTASAYISFMVGVYGGVLSDIYERRIVIVIGCLIAVSAYATLGFASDPVTFSLGLVLVGISYSFIDAPSKAIGSDLLEGTDLREFSLQARYFFVNIAAVSGPLIGLMAGLNAQKFTFYVTAISYIPFAIYAVKHLKTEVHISLCRKINIGINQRLKLVITNTPFLISLLAGFLAFLLFSQIETTLPQYLHLTNSETAIKLITILFSTNAIVVIAVQPFAVHYLERFSTSFKISLGASLFCLAYAMMYAVNSDSTVSWVLIAILYSISEAILMPNVSIQLDKLSSKENRGTFLGVASMVVLGIYTGPLVGGILLESFGKEFFLILSLACISVVAVQSILNNSLTNKGSLEN</sequence>
<accession>A0A0L7T4Z0</accession>
<feature type="transmembrane region" description="Helical" evidence="7">
    <location>
        <begin position="80"/>
        <end position="99"/>
    </location>
</feature>
<proteinExistence type="predicted"/>
<dbReference type="EMBL" id="JRXE01000010">
    <property type="protein sequence ID" value="KOC90462.1"/>
    <property type="molecule type" value="Genomic_DNA"/>
</dbReference>
<dbReference type="InterPro" id="IPR011701">
    <property type="entry name" value="MFS"/>
</dbReference>
<feature type="domain" description="Major facilitator superfamily (MFS) profile" evidence="8">
    <location>
        <begin position="14"/>
        <end position="396"/>
    </location>
</feature>
<comment type="subcellular location">
    <subcellularLocation>
        <location evidence="1">Cell membrane</location>
        <topology evidence="1">Multi-pass membrane protein</topology>
    </subcellularLocation>
</comment>
<keyword evidence="6 7" id="KW-0472">Membrane</keyword>
<feature type="transmembrane region" description="Helical" evidence="7">
    <location>
        <begin position="374"/>
        <end position="392"/>
    </location>
</feature>
<gene>
    <name evidence="9" type="ORF">NG42_08745</name>
    <name evidence="10" type="ORF">NG43_09315</name>
</gene>
<keyword evidence="5 7" id="KW-1133">Transmembrane helix</keyword>
<feature type="transmembrane region" description="Helical" evidence="7">
    <location>
        <begin position="18"/>
        <end position="40"/>
    </location>
</feature>
<name>A0A0L7T4Z0_9GAMM</name>
<protein>
    <recommendedName>
        <fullName evidence="8">Major facilitator superfamily (MFS) profile domain-containing protein</fullName>
    </recommendedName>
</protein>
<keyword evidence="3" id="KW-1003">Cell membrane</keyword>
<evidence type="ECO:0000313" key="11">
    <source>
        <dbReference type="Proteomes" id="UP000036851"/>
    </source>
</evidence>
<dbReference type="RefSeq" id="WP_052898926.1">
    <property type="nucleotide sequence ID" value="NZ_JRXE01000010.1"/>
</dbReference>
<dbReference type="Gene3D" id="1.20.1250.20">
    <property type="entry name" value="MFS general substrate transporter like domains"/>
    <property type="match status" value="1"/>
</dbReference>
<dbReference type="PANTHER" id="PTHR23517:SF2">
    <property type="entry name" value="MULTIDRUG RESISTANCE PROTEIN MDTH"/>
    <property type="match status" value="1"/>
</dbReference>
<feature type="transmembrane region" description="Helical" evidence="7">
    <location>
        <begin position="143"/>
        <end position="163"/>
    </location>
</feature>
<dbReference type="Pfam" id="PF07690">
    <property type="entry name" value="MFS_1"/>
    <property type="match status" value="1"/>
</dbReference>
<keyword evidence="2" id="KW-0813">Transport</keyword>
<comment type="caution">
    <text evidence="9">The sequence shown here is derived from an EMBL/GenBank/DDBJ whole genome shotgun (WGS) entry which is preliminary data.</text>
</comment>
<dbReference type="Proteomes" id="UP000036851">
    <property type="component" value="Unassembled WGS sequence"/>
</dbReference>
<evidence type="ECO:0000313" key="9">
    <source>
        <dbReference type="EMBL" id="KOC90462.1"/>
    </source>
</evidence>
<organism evidence="9 12">
    <name type="scientific">Winslowiella iniecta</name>
    <dbReference type="NCBI Taxonomy" id="1560201"/>
    <lineage>
        <taxon>Bacteria</taxon>
        <taxon>Pseudomonadati</taxon>
        <taxon>Pseudomonadota</taxon>
        <taxon>Gammaproteobacteria</taxon>
        <taxon>Enterobacterales</taxon>
        <taxon>Erwiniaceae</taxon>
        <taxon>Winslowiella</taxon>
    </lineage>
</organism>
<dbReference type="InterPro" id="IPR036259">
    <property type="entry name" value="MFS_trans_sf"/>
</dbReference>
<feature type="transmembrane region" description="Helical" evidence="7">
    <location>
        <begin position="52"/>
        <end position="73"/>
    </location>
</feature>
<dbReference type="SUPFAM" id="SSF103473">
    <property type="entry name" value="MFS general substrate transporter"/>
    <property type="match status" value="1"/>
</dbReference>
<dbReference type="InterPro" id="IPR020846">
    <property type="entry name" value="MFS_dom"/>
</dbReference>
<feature type="transmembrane region" description="Helical" evidence="7">
    <location>
        <begin position="209"/>
        <end position="232"/>
    </location>
</feature>
<evidence type="ECO:0000256" key="2">
    <source>
        <dbReference type="ARBA" id="ARBA00022448"/>
    </source>
</evidence>
<dbReference type="InterPro" id="IPR050171">
    <property type="entry name" value="MFS_Transporters"/>
</dbReference>
<feature type="transmembrane region" description="Helical" evidence="7">
    <location>
        <begin position="252"/>
        <end position="274"/>
    </location>
</feature>
<dbReference type="PATRIC" id="fig|1560201.3.peg.1858"/>
<evidence type="ECO:0000259" key="8">
    <source>
        <dbReference type="PROSITE" id="PS50850"/>
    </source>
</evidence>
<dbReference type="OrthoDB" id="3237211at2"/>
<dbReference type="GO" id="GO:0005886">
    <property type="term" value="C:plasma membrane"/>
    <property type="evidence" value="ECO:0007669"/>
    <property type="project" value="UniProtKB-SubCell"/>
</dbReference>
<dbReference type="EMBL" id="JRXF01000012">
    <property type="protein sequence ID" value="KOC93658.1"/>
    <property type="molecule type" value="Genomic_DNA"/>
</dbReference>
<evidence type="ECO:0000256" key="5">
    <source>
        <dbReference type="ARBA" id="ARBA00022989"/>
    </source>
</evidence>
<evidence type="ECO:0000256" key="4">
    <source>
        <dbReference type="ARBA" id="ARBA00022692"/>
    </source>
</evidence>
<evidence type="ECO:0000256" key="3">
    <source>
        <dbReference type="ARBA" id="ARBA00022475"/>
    </source>
</evidence>
<dbReference type="GO" id="GO:0022857">
    <property type="term" value="F:transmembrane transporter activity"/>
    <property type="evidence" value="ECO:0007669"/>
    <property type="project" value="InterPro"/>
</dbReference>
<feature type="transmembrane region" description="Helical" evidence="7">
    <location>
        <begin position="169"/>
        <end position="189"/>
    </location>
</feature>
<keyword evidence="12" id="KW-1185">Reference proteome</keyword>